<name>A0ABW9D8P8_9BURK</name>
<dbReference type="Gene3D" id="1.20.1050.10">
    <property type="match status" value="1"/>
</dbReference>
<keyword evidence="2" id="KW-1185">Reference proteome</keyword>
<organism evidence="1 2">
    <name type="scientific">Paraburkholderia dilworthii</name>
    <dbReference type="NCBI Taxonomy" id="948106"/>
    <lineage>
        <taxon>Bacteria</taxon>
        <taxon>Pseudomonadati</taxon>
        <taxon>Pseudomonadota</taxon>
        <taxon>Betaproteobacteria</taxon>
        <taxon>Burkholderiales</taxon>
        <taxon>Burkholderiaceae</taxon>
        <taxon>Paraburkholderia</taxon>
    </lineage>
</organism>
<accession>A0ABW9D8P8</accession>
<dbReference type="Pfam" id="PF13410">
    <property type="entry name" value="GST_C_2"/>
    <property type="match status" value="1"/>
</dbReference>
<evidence type="ECO:0000313" key="2">
    <source>
        <dbReference type="Proteomes" id="UP001629367"/>
    </source>
</evidence>
<protein>
    <submittedName>
        <fullName evidence="1">Glutathione S-transferase domain-containing protein</fullName>
    </submittedName>
</protein>
<sequence>MVSAREGRPANEQKIAAALPRASVCLSEMSRLADDRGFLIGDQATLADMYAAPIFAYFMQAPEAASLMDGASHLCPSPASTSKFY</sequence>
<evidence type="ECO:0000313" key="1">
    <source>
        <dbReference type="EMBL" id="MFM0594434.1"/>
    </source>
</evidence>
<proteinExistence type="predicted"/>
<gene>
    <name evidence="1" type="ORF">PQQ68_15515</name>
</gene>
<reference evidence="1 2" key="1">
    <citation type="journal article" date="2024" name="Chem. Sci.">
        <title>Discovery of megapolipeptins by genome mining of a Burkholderiales bacteria collection.</title>
        <authorList>
            <person name="Paulo B.S."/>
            <person name="Recchia M.J.J."/>
            <person name="Lee S."/>
            <person name="Fergusson C.H."/>
            <person name="Romanowski S.B."/>
            <person name="Hernandez A."/>
            <person name="Krull N."/>
            <person name="Liu D.Y."/>
            <person name="Cavanagh H."/>
            <person name="Bos A."/>
            <person name="Gray C.A."/>
            <person name="Murphy B.T."/>
            <person name="Linington R.G."/>
            <person name="Eustaquio A.S."/>
        </authorList>
    </citation>
    <scope>NUCLEOTIDE SEQUENCE [LARGE SCALE GENOMIC DNA]</scope>
    <source>
        <strain evidence="1 2">RL17-335-BIF-A</strain>
    </source>
</reference>
<comment type="caution">
    <text evidence="1">The sequence shown here is derived from an EMBL/GenBank/DDBJ whole genome shotgun (WGS) entry which is preliminary data.</text>
</comment>
<dbReference type="InterPro" id="IPR036282">
    <property type="entry name" value="Glutathione-S-Trfase_C_sf"/>
</dbReference>
<dbReference type="RefSeq" id="WP_408213417.1">
    <property type="nucleotide sequence ID" value="NZ_JAQQBZ010000009.1"/>
</dbReference>
<dbReference type="SUPFAM" id="SSF47616">
    <property type="entry name" value="GST C-terminal domain-like"/>
    <property type="match status" value="1"/>
</dbReference>
<dbReference type="Proteomes" id="UP001629367">
    <property type="component" value="Unassembled WGS sequence"/>
</dbReference>
<dbReference type="CDD" id="cd00299">
    <property type="entry name" value="GST_C_family"/>
    <property type="match status" value="1"/>
</dbReference>
<dbReference type="EMBL" id="JAQQBZ010000009">
    <property type="protein sequence ID" value="MFM0594434.1"/>
    <property type="molecule type" value="Genomic_DNA"/>
</dbReference>